<dbReference type="EMBL" id="JBCAWK010000003">
    <property type="protein sequence ID" value="KAK8864392.1"/>
    <property type="molecule type" value="Genomic_DNA"/>
</dbReference>
<gene>
    <name evidence="10" type="ORF">IAR55_001640</name>
</gene>
<evidence type="ECO:0000256" key="7">
    <source>
        <dbReference type="SAM" id="Coils"/>
    </source>
</evidence>
<dbReference type="RefSeq" id="XP_066804688.1">
    <property type="nucleotide sequence ID" value="XM_066944765.1"/>
</dbReference>
<evidence type="ECO:0000256" key="2">
    <source>
        <dbReference type="ARBA" id="ARBA00022741"/>
    </source>
</evidence>
<dbReference type="GeneID" id="92178899"/>
<dbReference type="PANTHER" id="PTHR47968:SF13">
    <property type="entry name" value="KINESIN-LIKE PROTEIN KIF19 ISOFORM X1"/>
    <property type="match status" value="1"/>
</dbReference>
<evidence type="ECO:0000313" key="11">
    <source>
        <dbReference type="Proteomes" id="UP001388673"/>
    </source>
</evidence>
<dbReference type="InterPro" id="IPR027417">
    <property type="entry name" value="P-loop_NTPase"/>
</dbReference>
<protein>
    <recommendedName>
        <fullName evidence="9">Kinesin motor domain-containing protein</fullName>
    </recommendedName>
</protein>
<keyword evidence="5 6" id="KW-0505">Motor protein</keyword>
<dbReference type="GO" id="GO:0005874">
    <property type="term" value="C:microtubule"/>
    <property type="evidence" value="ECO:0007669"/>
    <property type="project" value="UniProtKB-KW"/>
</dbReference>
<dbReference type="InterPro" id="IPR001752">
    <property type="entry name" value="Kinesin_motor_dom"/>
</dbReference>
<evidence type="ECO:0000256" key="6">
    <source>
        <dbReference type="PROSITE-ProRule" id="PRU00283"/>
    </source>
</evidence>
<accession>A0AAW0Z2Q4</accession>
<name>A0AAW0Z2Q4_9TREE</name>
<organism evidence="10 11">
    <name type="scientific">Kwoniella newhampshirensis</name>
    <dbReference type="NCBI Taxonomy" id="1651941"/>
    <lineage>
        <taxon>Eukaryota</taxon>
        <taxon>Fungi</taxon>
        <taxon>Dikarya</taxon>
        <taxon>Basidiomycota</taxon>
        <taxon>Agaricomycotina</taxon>
        <taxon>Tremellomycetes</taxon>
        <taxon>Tremellales</taxon>
        <taxon>Cryptococcaceae</taxon>
        <taxon>Kwoniella</taxon>
    </lineage>
</organism>
<evidence type="ECO:0000256" key="8">
    <source>
        <dbReference type="SAM" id="MobiDB-lite"/>
    </source>
</evidence>
<dbReference type="PANTHER" id="PTHR47968">
    <property type="entry name" value="CENTROMERE PROTEIN E"/>
    <property type="match status" value="1"/>
</dbReference>
<proteinExistence type="inferred from homology"/>
<feature type="region of interest" description="Disordered" evidence="8">
    <location>
        <begin position="912"/>
        <end position="934"/>
    </location>
</feature>
<keyword evidence="3 6" id="KW-0067">ATP-binding</keyword>
<dbReference type="PROSITE" id="PS00411">
    <property type="entry name" value="KINESIN_MOTOR_1"/>
    <property type="match status" value="1"/>
</dbReference>
<feature type="compositionally biased region" description="Basic and acidic residues" evidence="8">
    <location>
        <begin position="722"/>
        <end position="737"/>
    </location>
</feature>
<feature type="compositionally biased region" description="Low complexity" evidence="8">
    <location>
        <begin position="870"/>
        <end position="881"/>
    </location>
</feature>
<evidence type="ECO:0000256" key="1">
    <source>
        <dbReference type="ARBA" id="ARBA00022701"/>
    </source>
</evidence>
<feature type="region of interest" description="Disordered" evidence="8">
    <location>
        <begin position="993"/>
        <end position="1045"/>
    </location>
</feature>
<keyword evidence="2 6" id="KW-0547">Nucleotide-binding</keyword>
<feature type="region of interest" description="Disordered" evidence="8">
    <location>
        <begin position="720"/>
        <end position="771"/>
    </location>
</feature>
<dbReference type="GO" id="GO:0008017">
    <property type="term" value="F:microtubule binding"/>
    <property type="evidence" value="ECO:0007669"/>
    <property type="project" value="InterPro"/>
</dbReference>
<dbReference type="AlphaFoldDB" id="A0AAW0Z2Q4"/>
<comment type="similarity">
    <text evidence="6">Belongs to the TRAFAC class myosin-kinesin ATPase superfamily. Kinesin family.</text>
</comment>
<sequence length="1045" mass="113402">MDTNAIQIAVRVRPWHAEKELPFVQRQVAQPFFHGDGNFGVSPQKPVALGALREVVEVIDDREIDFDKPQEEAGAKRGAPSVGRRYKNRKYVFDQVFGMTASQEAVFERTAKSLLPGVLDGYNATVFAYGATGCGKTHTISGSEEDPGIIIRTMRELFDLVEDTKLTYDTYFEMSMVEIYNETIRDLLSDEYPACPPGGLKLLENEKERVKVDKVTLKQPTSVEEVMALVMLGNERRSTSFTARNSESSRSHLVLQINVGRNERKADVDVANSKVRQSSTSATLSIIDLAGSEKASVNRGQRMKEGANINKSLLALSSCISALCQRPIRGVRPHVPYRDSKLTRLLKFSLGGNCRTVMINCISPSSRDIEETNNTLLWADKAKKVSTKVSRNTAGVELRTAQWIQKIVTLEATIKSLEQQLASGQNGRSGLQKRRMDKARNDAQEELNTMQKDVDALTPVISEGSEMDALWNASVLQVEALETRLQDIDIEIKAGRSEIDAQREKDHLRSLIQQQDEAYRFNDEIGSGIKNKNMKQITLQNALRKAEERVFDDDLAEAKYQHLLTVAEHKAHVARSVAAARERGLRDYIAQQADTLTKASSLLSRFSTLLRNDIGTITANSAENDVVAMVQRMHSLGATVDSSVASLFGEVPSPLSVASARIPFSLAAPSPRRPSVRTGASPKRFVHRVSPKKTAPLRPNLFAAAVANQSTLPENSKSKVFRWPDETGEGKIDDRSIAPDAPVFSSPSIEETSVPPDSSSDWEDLKPSAPMIPTALRPLPFSAPVAGSSAPLIPVGTVTTDVPAWKQMRMARGLTTQPFEAVAEESSPSSKSSTSGPSRPSSSTMMGPPARINRPGPLGELHSVPSAQPSLSHSTSTSNLLKPTAASAARAITPSNSSFAGVKFNMSSLQSTSMLPPVMKPTKRESMIGPARHDRPRQRLSMIPSSHTHPVDASFSNLSSKGLPMSTGGNMSALAGGAKRMETSGRPRMSVQAGFGGGGGGNMSMTASAPTPMPRAPGLTSRPSMNKLNASVTAGGDTSMRPAWR</sequence>
<evidence type="ECO:0000313" key="10">
    <source>
        <dbReference type="EMBL" id="KAK8864392.1"/>
    </source>
</evidence>
<reference evidence="10 11" key="1">
    <citation type="journal article" date="2024" name="bioRxiv">
        <title>Comparative genomics of Cryptococcus and Kwoniella reveals pathogenesis evolution and contrasting karyotype dynamics via intercentromeric recombination or chromosome fusion.</title>
        <authorList>
            <person name="Coelho M.A."/>
            <person name="David-Palma M."/>
            <person name="Shea T."/>
            <person name="Bowers K."/>
            <person name="McGinley-Smith S."/>
            <person name="Mohammad A.W."/>
            <person name="Gnirke A."/>
            <person name="Yurkov A.M."/>
            <person name="Nowrousian M."/>
            <person name="Sun S."/>
            <person name="Cuomo C.A."/>
            <person name="Heitman J."/>
        </authorList>
    </citation>
    <scope>NUCLEOTIDE SEQUENCE [LARGE SCALE GENOMIC DNA]</scope>
    <source>
        <strain evidence="10 11">CBS 13917</strain>
    </source>
</reference>
<dbReference type="Proteomes" id="UP001388673">
    <property type="component" value="Unassembled WGS sequence"/>
</dbReference>
<feature type="region of interest" description="Disordered" evidence="8">
    <location>
        <begin position="820"/>
        <end position="882"/>
    </location>
</feature>
<evidence type="ECO:0000256" key="4">
    <source>
        <dbReference type="ARBA" id="ARBA00023054"/>
    </source>
</evidence>
<evidence type="ECO:0000259" key="9">
    <source>
        <dbReference type="PROSITE" id="PS50067"/>
    </source>
</evidence>
<feature type="compositionally biased region" description="Polar residues" evidence="8">
    <location>
        <begin position="745"/>
        <end position="759"/>
    </location>
</feature>
<dbReference type="InterPro" id="IPR019821">
    <property type="entry name" value="Kinesin_motor_CS"/>
</dbReference>
<dbReference type="InterPro" id="IPR036961">
    <property type="entry name" value="Kinesin_motor_dom_sf"/>
</dbReference>
<dbReference type="SUPFAM" id="SSF52540">
    <property type="entry name" value="P-loop containing nucleoside triphosphate hydrolases"/>
    <property type="match status" value="1"/>
</dbReference>
<dbReference type="Pfam" id="PF00225">
    <property type="entry name" value="Kinesin"/>
    <property type="match status" value="1"/>
</dbReference>
<keyword evidence="4 7" id="KW-0175">Coiled coil</keyword>
<keyword evidence="11" id="KW-1185">Reference proteome</keyword>
<evidence type="ECO:0000256" key="5">
    <source>
        <dbReference type="ARBA" id="ARBA00023175"/>
    </source>
</evidence>
<dbReference type="PRINTS" id="PR00380">
    <property type="entry name" value="KINESINHEAVY"/>
</dbReference>
<dbReference type="KEGG" id="kne:92178899"/>
<dbReference type="SMART" id="SM00129">
    <property type="entry name" value="KISc"/>
    <property type="match status" value="1"/>
</dbReference>
<dbReference type="GO" id="GO:0007018">
    <property type="term" value="P:microtubule-based movement"/>
    <property type="evidence" value="ECO:0007669"/>
    <property type="project" value="InterPro"/>
</dbReference>
<keyword evidence="1" id="KW-0493">Microtubule</keyword>
<feature type="compositionally biased region" description="Low complexity" evidence="8">
    <location>
        <begin position="826"/>
        <end position="849"/>
    </location>
</feature>
<dbReference type="PROSITE" id="PS50067">
    <property type="entry name" value="KINESIN_MOTOR_2"/>
    <property type="match status" value="1"/>
</dbReference>
<feature type="compositionally biased region" description="Polar residues" evidence="8">
    <location>
        <begin position="1021"/>
        <end position="1032"/>
    </location>
</feature>
<dbReference type="GO" id="GO:0005524">
    <property type="term" value="F:ATP binding"/>
    <property type="evidence" value="ECO:0007669"/>
    <property type="project" value="UniProtKB-UniRule"/>
</dbReference>
<dbReference type="FunFam" id="3.40.850.10:FF:000096">
    <property type="entry name" value="Kinesin-like protein"/>
    <property type="match status" value="1"/>
</dbReference>
<feature type="coiled-coil region" evidence="7">
    <location>
        <begin position="400"/>
        <end position="453"/>
    </location>
</feature>
<evidence type="ECO:0000256" key="3">
    <source>
        <dbReference type="ARBA" id="ARBA00022840"/>
    </source>
</evidence>
<dbReference type="GO" id="GO:0003777">
    <property type="term" value="F:microtubule motor activity"/>
    <property type="evidence" value="ECO:0007669"/>
    <property type="project" value="InterPro"/>
</dbReference>
<dbReference type="Gene3D" id="3.40.850.10">
    <property type="entry name" value="Kinesin motor domain"/>
    <property type="match status" value="1"/>
</dbReference>
<dbReference type="InterPro" id="IPR027640">
    <property type="entry name" value="Kinesin-like_fam"/>
</dbReference>
<feature type="binding site" evidence="6">
    <location>
        <begin position="130"/>
        <end position="137"/>
    </location>
    <ligand>
        <name>ATP</name>
        <dbReference type="ChEBI" id="CHEBI:30616"/>
    </ligand>
</feature>
<feature type="domain" description="Kinesin motor" evidence="9">
    <location>
        <begin position="5"/>
        <end position="385"/>
    </location>
</feature>
<comment type="caution">
    <text evidence="10">The sequence shown here is derived from an EMBL/GenBank/DDBJ whole genome shotgun (WGS) entry which is preliminary data.</text>
</comment>